<organism evidence="1 2">
    <name type="scientific">Araneus ventricosus</name>
    <name type="common">Orbweaver spider</name>
    <name type="synonym">Epeira ventricosa</name>
    <dbReference type="NCBI Taxonomy" id="182803"/>
    <lineage>
        <taxon>Eukaryota</taxon>
        <taxon>Metazoa</taxon>
        <taxon>Ecdysozoa</taxon>
        <taxon>Arthropoda</taxon>
        <taxon>Chelicerata</taxon>
        <taxon>Arachnida</taxon>
        <taxon>Araneae</taxon>
        <taxon>Araneomorphae</taxon>
        <taxon>Entelegynae</taxon>
        <taxon>Araneoidea</taxon>
        <taxon>Araneidae</taxon>
        <taxon>Araneus</taxon>
    </lineage>
</organism>
<name>A0A4Y2TX08_ARAVE</name>
<accession>A0A4Y2TX08</accession>
<evidence type="ECO:0000313" key="1">
    <source>
        <dbReference type="EMBL" id="GBO05148.1"/>
    </source>
</evidence>
<keyword evidence="2" id="KW-1185">Reference proteome</keyword>
<protein>
    <submittedName>
        <fullName evidence="1">Uncharacterized protein</fullName>
    </submittedName>
</protein>
<gene>
    <name evidence="1" type="ORF">AVEN_187159_1</name>
</gene>
<comment type="caution">
    <text evidence="1">The sequence shown here is derived from an EMBL/GenBank/DDBJ whole genome shotgun (WGS) entry which is preliminary data.</text>
</comment>
<dbReference type="AlphaFoldDB" id="A0A4Y2TX08"/>
<dbReference type="EMBL" id="BGPR01031873">
    <property type="protein sequence ID" value="GBO05148.1"/>
    <property type="molecule type" value="Genomic_DNA"/>
</dbReference>
<sequence>MPHGYSAFSAVILSCSSNFRSPREVFGTPLQVDQDCLCPMLMGGHRKDVRAFTSDPVAKGCQELKTMTVVESEAIETTLETRTALGLGE</sequence>
<evidence type="ECO:0000313" key="2">
    <source>
        <dbReference type="Proteomes" id="UP000499080"/>
    </source>
</evidence>
<dbReference type="Proteomes" id="UP000499080">
    <property type="component" value="Unassembled WGS sequence"/>
</dbReference>
<proteinExistence type="predicted"/>
<reference evidence="1 2" key="1">
    <citation type="journal article" date="2019" name="Sci. Rep.">
        <title>Orb-weaving spider Araneus ventricosus genome elucidates the spidroin gene catalogue.</title>
        <authorList>
            <person name="Kono N."/>
            <person name="Nakamura H."/>
            <person name="Ohtoshi R."/>
            <person name="Moran D.A.P."/>
            <person name="Shinohara A."/>
            <person name="Yoshida Y."/>
            <person name="Fujiwara M."/>
            <person name="Mori M."/>
            <person name="Tomita M."/>
            <person name="Arakawa K."/>
        </authorList>
    </citation>
    <scope>NUCLEOTIDE SEQUENCE [LARGE SCALE GENOMIC DNA]</scope>
</reference>